<dbReference type="GO" id="GO:0019005">
    <property type="term" value="C:SCF ubiquitin ligase complex"/>
    <property type="evidence" value="ECO:0007669"/>
    <property type="project" value="TreeGrafter"/>
</dbReference>
<evidence type="ECO:0008006" key="4">
    <source>
        <dbReference type="Google" id="ProtNLM"/>
    </source>
</evidence>
<gene>
    <name evidence="2" type="ORF">DSTB1V02_LOCUS10348</name>
</gene>
<dbReference type="InterPro" id="IPR026509">
    <property type="entry name" value="TMEM183"/>
</dbReference>
<proteinExistence type="predicted"/>
<evidence type="ECO:0000313" key="2">
    <source>
        <dbReference type="EMBL" id="CAD7250576.1"/>
    </source>
</evidence>
<name>A0A7R9AAZ5_9CRUS</name>
<dbReference type="PANTHER" id="PTHR20988:SF2">
    <property type="entry name" value="TRANSMEMBRANE PROTEIN 183A-RELATED"/>
    <property type="match status" value="1"/>
</dbReference>
<evidence type="ECO:0000256" key="1">
    <source>
        <dbReference type="SAM" id="MobiDB-lite"/>
    </source>
</evidence>
<dbReference type="AlphaFoldDB" id="A0A7R9AAZ5"/>
<organism evidence="2">
    <name type="scientific">Darwinula stevensoni</name>
    <dbReference type="NCBI Taxonomy" id="69355"/>
    <lineage>
        <taxon>Eukaryota</taxon>
        <taxon>Metazoa</taxon>
        <taxon>Ecdysozoa</taxon>
        <taxon>Arthropoda</taxon>
        <taxon>Crustacea</taxon>
        <taxon>Oligostraca</taxon>
        <taxon>Ostracoda</taxon>
        <taxon>Podocopa</taxon>
        <taxon>Podocopida</taxon>
        <taxon>Darwinulocopina</taxon>
        <taxon>Darwinuloidea</taxon>
        <taxon>Darwinulidae</taxon>
        <taxon>Darwinula</taxon>
    </lineage>
</organism>
<dbReference type="OrthoDB" id="5955317at2759"/>
<feature type="region of interest" description="Disordered" evidence="1">
    <location>
        <begin position="46"/>
        <end position="68"/>
    </location>
</feature>
<evidence type="ECO:0000313" key="3">
    <source>
        <dbReference type="Proteomes" id="UP000677054"/>
    </source>
</evidence>
<dbReference type="PANTHER" id="PTHR20988">
    <property type="entry name" value="TRANSMEMBRANE PROTEIN 183A-RELATED"/>
    <property type="match status" value="1"/>
</dbReference>
<dbReference type="EMBL" id="LR902454">
    <property type="protein sequence ID" value="CAD7250576.1"/>
    <property type="molecule type" value="Genomic_DNA"/>
</dbReference>
<dbReference type="GO" id="GO:0031647">
    <property type="term" value="P:regulation of protein stability"/>
    <property type="evidence" value="ECO:0007669"/>
    <property type="project" value="TreeGrafter"/>
</dbReference>
<accession>A0A7R9AAZ5</accession>
<reference evidence="2" key="1">
    <citation type="submission" date="2020-11" db="EMBL/GenBank/DDBJ databases">
        <authorList>
            <person name="Tran Van P."/>
        </authorList>
    </citation>
    <scope>NUCLEOTIDE SEQUENCE</scope>
</reference>
<sequence>MPKGSNAKNGGKGNLYVDIAVREIKKSLSEAKNWFEKNLDDFEIPGGVKEAQANDENRGDSGRYRRRRGKGLTAGIEATSIASPVEDGREYPLDVWFLISEHIAPEDVANFAGICKSTLYVVNSAKFWYTLYKRFYKEVPGMPERLLPECMERPCGLRPCVVRTLFYTHPPFIERAKRIAFRGEPHDLIGLCCSLIWHKKRHSQFEFNLKLHSGHVNVGGVPGHPYSAHHSKPPDLLEMLTDLNANPEHGCRVLQVICGTFHPCPAVMGLYLIRVSLTVSANMRHHRLKLVFSPYPCKKSKQKMESDGEQVVLFDPVINFCILNWWHPQYPVYDSVRDSVDDSSDF</sequence>
<keyword evidence="3" id="KW-1185">Reference proteome</keyword>
<protein>
    <recommendedName>
        <fullName evidence="4">Transmembrane protein 183</fullName>
    </recommendedName>
</protein>
<dbReference type="EMBL" id="CAJPEV010002937">
    <property type="protein sequence ID" value="CAG0898475.1"/>
    <property type="molecule type" value="Genomic_DNA"/>
</dbReference>
<dbReference type="Proteomes" id="UP000677054">
    <property type="component" value="Unassembled WGS sequence"/>
</dbReference>